<gene>
    <name evidence="1" type="ORF">F7731_10970</name>
</gene>
<evidence type="ECO:0000313" key="2">
    <source>
        <dbReference type="Proteomes" id="UP000481030"/>
    </source>
</evidence>
<dbReference type="RefSeq" id="WP_151534833.1">
    <property type="nucleotide sequence ID" value="NZ_WBOS01000004.1"/>
</dbReference>
<name>A0A6L3V6D9_9BACI</name>
<organism evidence="1 2">
    <name type="scientific">Cytobacillus depressus</name>
    <dbReference type="NCBI Taxonomy" id="1602942"/>
    <lineage>
        <taxon>Bacteria</taxon>
        <taxon>Bacillati</taxon>
        <taxon>Bacillota</taxon>
        <taxon>Bacilli</taxon>
        <taxon>Bacillales</taxon>
        <taxon>Bacillaceae</taxon>
        <taxon>Cytobacillus</taxon>
    </lineage>
</organism>
<proteinExistence type="predicted"/>
<dbReference type="Proteomes" id="UP000481030">
    <property type="component" value="Unassembled WGS sequence"/>
</dbReference>
<reference evidence="1 2" key="1">
    <citation type="journal article" date="2016" name="Antonie Van Leeuwenhoek">
        <title>Bacillus depressus sp. nov., isolated from soil of a sunflower field.</title>
        <authorList>
            <person name="Wei X."/>
            <person name="Xin D."/>
            <person name="Xin Y."/>
            <person name="Zhang H."/>
            <person name="Wang T."/>
            <person name="Zhang J."/>
        </authorList>
    </citation>
    <scope>NUCLEOTIDE SEQUENCE [LARGE SCALE GENOMIC DNA]</scope>
    <source>
        <strain evidence="1 2">BZ1</strain>
    </source>
</reference>
<dbReference type="EMBL" id="WBOS01000004">
    <property type="protein sequence ID" value="KAB2336032.1"/>
    <property type="molecule type" value="Genomic_DNA"/>
</dbReference>
<protein>
    <submittedName>
        <fullName evidence="1">Uncharacterized protein</fullName>
    </submittedName>
</protein>
<evidence type="ECO:0000313" key="1">
    <source>
        <dbReference type="EMBL" id="KAB2336032.1"/>
    </source>
</evidence>
<sequence length="205" mass="23637">MGWAEFEKVKNEYNDFYKKIDEEIIRLLTERKAAAKGKRFSPSAEIKEQWEKKYNMKVSEIGWLMHQLNDGSGPFYMPEGPGELLGVVQIMQKSTVDDFEYMLTHSMQHEHGSIVTLEINYIKKDEENIGHIMPHLMLEVIGQINYKVDRNGSRGGGGNTQMSFLVSPSLPNDVNEVQFSLIPYAPPMEFPPREIILDKEVHFDK</sequence>
<dbReference type="OrthoDB" id="1797229at2"/>
<comment type="caution">
    <text evidence="1">The sequence shown here is derived from an EMBL/GenBank/DDBJ whole genome shotgun (WGS) entry which is preliminary data.</text>
</comment>
<dbReference type="AlphaFoldDB" id="A0A6L3V6D9"/>
<keyword evidence="2" id="KW-1185">Reference proteome</keyword>
<accession>A0A6L3V6D9</accession>